<dbReference type="PANTHER" id="PTHR36109:SF2">
    <property type="entry name" value="MEMBRANE PROTEIN"/>
    <property type="match status" value="1"/>
</dbReference>
<keyword evidence="1" id="KW-0812">Transmembrane</keyword>
<accession>A0A1W1C349</accession>
<name>A0A1W1C349_9ZZZZ</name>
<reference evidence="2" key="1">
    <citation type="submission" date="2016-10" db="EMBL/GenBank/DDBJ databases">
        <authorList>
            <person name="de Groot N.N."/>
        </authorList>
    </citation>
    <scope>NUCLEOTIDE SEQUENCE</scope>
</reference>
<sequence length="171" mass="17963">MTKEKVIAVYDNHDEAAEAMKAMLAAGVLKEDISVVGKGERGEPKDDFELDKENADILTWGKEGALWGGIWGFLAGAFFLWVPGFGPLVAAGPVIASLAGALGGAATVGGIAAIIAGFIDIGIDESEARRYADLIKNGKTVIIVRNAISAEKAKDVLENLGKGEVKFYQKA</sequence>
<dbReference type="PANTHER" id="PTHR36109">
    <property type="entry name" value="MEMBRANE PROTEIN-RELATED"/>
    <property type="match status" value="1"/>
</dbReference>
<organism evidence="2">
    <name type="scientific">hydrothermal vent metagenome</name>
    <dbReference type="NCBI Taxonomy" id="652676"/>
    <lineage>
        <taxon>unclassified sequences</taxon>
        <taxon>metagenomes</taxon>
        <taxon>ecological metagenomes</taxon>
    </lineage>
</organism>
<evidence type="ECO:0000256" key="1">
    <source>
        <dbReference type="SAM" id="Phobius"/>
    </source>
</evidence>
<dbReference type="AlphaFoldDB" id="A0A1W1C349"/>
<gene>
    <name evidence="2" type="ORF">MNB_SV-10-69</name>
</gene>
<feature type="transmembrane region" description="Helical" evidence="1">
    <location>
        <begin position="94"/>
        <end position="119"/>
    </location>
</feature>
<dbReference type="InterPro" id="IPR052948">
    <property type="entry name" value="Low_temp-induced_all0457"/>
</dbReference>
<feature type="transmembrane region" description="Helical" evidence="1">
    <location>
        <begin position="64"/>
        <end position="82"/>
    </location>
</feature>
<evidence type="ECO:0000313" key="2">
    <source>
        <dbReference type="EMBL" id="SFV60199.1"/>
    </source>
</evidence>
<keyword evidence="1" id="KW-0472">Membrane</keyword>
<protein>
    <submittedName>
        <fullName evidence="2">Uncharacterized protein</fullName>
    </submittedName>
</protein>
<proteinExistence type="predicted"/>
<keyword evidence="1" id="KW-1133">Transmembrane helix</keyword>
<dbReference type="EMBL" id="FPHL01000021">
    <property type="protein sequence ID" value="SFV60199.1"/>
    <property type="molecule type" value="Genomic_DNA"/>
</dbReference>